<feature type="transmembrane region" description="Helical" evidence="6">
    <location>
        <begin position="472"/>
        <end position="492"/>
    </location>
</feature>
<comment type="similarity">
    <text evidence="2">Belongs to the major facilitator superfamily. Proton-dependent oligopeptide transporter (POT/PTR) (TC 2.A.17) family.</text>
</comment>
<evidence type="ECO:0000256" key="1">
    <source>
        <dbReference type="ARBA" id="ARBA00004141"/>
    </source>
</evidence>
<accession>A0ABR2VU83</accession>
<comment type="caution">
    <text evidence="7">The sequence shown here is derived from an EMBL/GenBank/DDBJ whole genome shotgun (WGS) entry which is preliminary data.</text>
</comment>
<evidence type="ECO:0000256" key="3">
    <source>
        <dbReference type="ARBA" id="ARBA00022692"/>
    </source>
</evidence>
<name>A0ABR2VU83_9FUNG</name>
<evidence type="ECO:0000313" key="8">
    <source>
        <dbReference type="Proteomes" id="UP001479436"/>
    </source>
</evidence>
<feature type="transmembrane region" description="Helical" evidence="6">
    <location>
        <begin position="437"/>
        <end position="460"/>
    </location>
</feature>
<feature type="transmembrane region" description="Helical" evidence="6">
    <location>
        <begin position="498"/>
        <end position="519"/>
    </location>
</feature>
<feature type="transmembrane region" description="Helical" evidence="6">
    <location>
        <begin position="116"/>
        <end position="139"/>
    </location>
</feature>
<feature type="transmembrane region" description="Helical" evidence="6">
    <location>
        <begin position="365"/>
        <end position="386"/>
    </location>
</feature>
<dbReference type="SUPFAM" id="SSF103473">
    <property type="entry name" value="MFS general substrate transporter"/>
    <property type="match status" value="1"/>
</dbReference>
<dbReference type="Gene3D" id="1.20.1250.20">
    <property type="entry name" value="MFS general substrate transporter like domains"/>
    <property type="match status" value="1"/>
</dbReference>
<keyword evidence="5 6" id="KW-0472">Membrane</keyword>
<evidence type="ECO:0000256" key="4">
    <source>
        <dbReference type="ARBA" id="ARBA00022989"/>
    </source>
</evidence>
<dbReference type="Proteomes" id="UP001479436">
    <property type="component" value="Unassembled WGS sequence"/>
</dbReference>
<dbReference type="PANTHER" id="PTHR11654">
    <property type="entry name" value="OLIGOPEPTIDE TRANSPORTER-RELATED"/>
    <property type="match status" value="1"/>
</dbReference>
<feature type="transmembrane region" description="Helical" evidence="6">
    <location>
        <begin position="406"/>
        <end position="425"/>
    </location>
</feature>
<keyword evidence="3 6" id="KW-0812">Transmembrane</keyword>
<evidence type="ECO:0000256" key="6">
    <source>
        <dbReference type="SAM" id="Phobius"/>
    </source>
</evidence>
<evidence type="ECO:0000256" key="2">
    <source>
        <dbReference type="ARBA" id="ARBA00005982"/>
    </source>
</evidence>
<dbReference type="EMBL" id="JASJQH010007822">
    <property type="protein sequence ID" value="KAK9701347.1"/>
    <property type="molecule type" value="Genomic_DNA"/>
</dbReference>
<keyword evidence="4 6" id="KW-1133">Transmembrane helix</keyword>
<dbReference type="InterPro" id="IPR000109">
    <property type="entry name" value="POT_fam"/>
</dbReference>
<protein>
    <submittedName>
        <fullName evidence="7">Uncharacterized protein</fullName>
    </submittedName>
</protein>
<dbReference type="InterPro" id="IPR036259">
    <property type="entry name" value="MFS_trans_sf"/>
</dbReference>
<evidence type="ECO:0000313" key="7">
    <source>
        <dbReference type="EMBL" id="KAK9701347.1"/>
    </source>
</evidence>
<feature type="transmembrane region" description="Helical" evidence="6">
    <location>
        <begin position="85"/>
        <end position="104"/>
    </location>
</feature>
<keyword evidence="8" id="KW-1185">Reference proteome</keyword>
<organism evidence="7 8">
    <name type="scientific">Basidiobolus ranarum</name>
    <dbReference type="NCBI Taxonomy" id="34480"/>
    <lineage>
        <taxon>Eukaryota</taxon>
        <taxon>Fungi</taxon>
        <taxon>Fungi incertae sedis</taxon>
        <taxon>Zoopagomycota</taxon>
        <taxon>Entomophthoromycotina</taxon>
        <taxon>Basidiobolomycetes</taxon>
        <taxon>Basidiobolales</taxon>
        <taxon>Basidiobolaceae</taxon>
        <taxon>Basidiobolus</taxon>
    </lineage>
</organism>
<sequence>MTELMREEENEKVKPQLSDVNDVDITSLRRVGEPIPLTSWIIIFIEFCERFAFRGGVITFMNYVRFPTHRKHQAGALGKGQTTAYALKQVFALMCYLWPLFLGILCDQYLGKYKTILMCCCIFIFGWTLLTLTAIPPALEAGAGFPGYFISIFIVSCGSGGIKSFVKPMAADQFQMDKMKLKKIKGEMVVVDPEINARQVYHCFMGVMQAGSLIGGVISPEVENRVGYWLCFLFPAVLTIISTTTFFLCRDQYVKVPPTGDSAVVKIYKCYRYGYKRRQLSNPKPKSILDCAKDNAPVGVPPETEADKAKKTWDDQFIDDAKQTIDACKILAPTLVWSLGDNQVTSSMVSQAASMHRPPGVPNDIMFNFNSFFVIVLVPILMYVVYPMLERCNIGFRPMRRMVTGFILGAMGMAFSALVENQIVIHREHGLPQISVWWQLPTYFLMGLSQILVVVTPMEYCYTRSPQSMKGLVAALCLLPFAAATLIDLSLSAFSQRVWTYASFSIANFITGVLFWFIFSSSDRKDEQQALAQAKMVQLHNMKEDV</sequence>
<gene>
    <name evidence="7" type="ORF">K7432_011763</name>
</gene>
<reference evidence="7 8" key="1">
    <citation type="submission" date="2023-04" db="EMBL/GenBank/DDBJ databases">
        <title>Genome of Basidiobolus ranarum AG-B5.</title>
        <authorList>
            <person name="Stajich J.E."/>
            <person name="Carter-House D."/>
            <person name="Gryganskyi A."/>
        </authorList>
    </citation>
    <scope>NUCLEOTIDE SEQUENCE [LARGE SCALE GENOMIC DNA]</scope>
    <source>
        <strain evidence="7 8">AG-B5</strain>
    </source>
</reference>
<proteinExistence type="inferred from homology"/>
<feature type="transmembrane region" description="Helical" evidence="6">
    <location>
        <begin position="145"/>
        <end position="166"/>
    </location>
</feature>
<evidence type="ECO:0000256" key="5">
    <source>
        <dbReference type="ARBA" id="ARBA00023136"/>
    </source>
</evidence>
<comment type="subcellular location">
    <subcellularLocation>
        <location evidence="1">Membrane</location>
        <topology evidence="1">Multi-pass membrane protein</topology>
    </subcellularLocation>
</comment>
<feature type="transmembrane region" description="Helical" evidence="6">
    <location>
        <begin position="226"/>
        <end position="248"/>
    </location>
</feature>
<dbReference type="Pfam" id="PF00854">
    <property type="entry name" value="PTR2"/>
    <property type="match status" value="1"/>
</dbReference>